<dbReference type="AlphaFoldDB" id="A0A7K0C7H5"/>
<dbReference type="InterPro" id="IPR019692">
    <property type="entry name" value="CFP-6_PH"/>
</dbReference>
<evidence type="ECO:0000259" key="1">
    <source>
        <dbReference type="Pfam" id="PF10756"/>
    </source>
</evidence>
<dbReference type="EMBL" id="WEGH01000006">
    <property type="protein sequence ID" value="MQY09368.1"/>
    <property type="molecule type" value="Genomic_DNA"/>
</dbReference>
<proteinExistence type="predicted"/>
<accession>A0A7K0C7H5</accession>
<protein>
    <recommendedName>
        <fullName evidence="1">Low molecular weight protein antigen 6 PH domain-containing protein</fullName>
    </recommendedName>
</protein>
<name>A0A7K0C7H5_9ACTN</name>
<organism evidence="2 3">
    <name type="scientific">Actinomadura macrotermitis</name>
    <dbReference type="NCBI Taxonomy" id="2585200"/>
    <lineage>
        <taxon>Bacteria</taxon>
        <taxon>Bacillati</taxon>
        <taxon>Actinomycetota</taxon>
        <taxon>Actinomycetes</taxon>
        <taxon>Streptosporangiales</taxon>
        <taxon>Thermomonosporaceae</taxon>
        <taxon>Actinomadura</taxon>
    </lineage>
</organism>
<keyword evidence="3" id="KW-1185">Reference proteome</keyword>
<evidence type="ECO:0000313" key="3">
    <source>
        <dbReference type="Proteomes" id="UP000487268"/>
    </source>
</evidence>
<reference evidence="2 3" key="1">
    <citation type="submission" date="2019-10" db="EMBL/GenBank/DDBJ databases">
        <title>Actinomadura rubteroloni sp. nov. and Actinomadura macrotermitis sp. nov., isolated from the gut of fungus growing-termite Macrotermes natalensis.</title>
        <authorList>
            <person name="Benndorf R."/>
            <person name="Martin K."/>
            <person name="Kuefner M."/>
            <person name="De Beer W."/>
            <person name="Kaster A.-K."/>
            <person name="Vollmers J."/>
            <person name="Poulsen M."/>
            <person name="Beemelmanns C."/>
        </authorList>
    </citation>
    <scope>NUCLEOTIDE SEQUENCE [LARGE SCALE GENOMIC DNA]</scope>
    <source>
        <strain evidence="2 3">RB68</strain>
    </source>
</reference>
<dbReference type="Proteomes" id="UP000487268">
    <property type="component" value="Unassembled WGS sequence"/>
</dbReference>
<comment type="caution">
    <text evidence="2">The sequence shown here is derived from an EMBL/GenBank/DDBJ whole genome shotgun (WGS) entry which is preliminary data.</text>
</comment>
<feature type="domain" description="Low molecular weight protein antigen 6 PH" evidence="1">
    <location>
        <begin position="62"/>
        <end position="137"/>
    </location>
</feature>
<dbReference type="Pfam" id="PF10756">
    <property type="entry name" value="bPH_6"/>
    <property type="match status" value="1"/>
</dbReference>
<dbReference type="OrthoDB" id="3213712at2"/>
<evidence type="ECO:0000313" key="2">
    <source>
        <dbReference type="EMBL" id="MQY09368.1"/>
    </source>
</evidence>
<dbReference type="RefSeq" id="WP_153541248.1">
    <property type="nucleotide sequence ID" value="NZ_WEGH01000006.1"/>
</dbReference>
<sequence>MEESPAAARWRVPPAQTALKCAAAAVFAVLAALSDEPGGLLLAAVATLGSGGLALRDLLAPVRVAADPGAVTVVTGFAGHRTLTWPEVLDVGTDERRRFLSTTRLLEIRTDDDLYLFSAFDLGADVREVADELDRLRAGGPRS</sequence>
<gene>
    <name evidence="2" type="ORF">ACRB68_74940</name>
</gene>